<keyword evidence="3" id="KW-1185">Reference proteome</keyword>
<proteinExistence type="predicted"/>
<reference evidence="3" key="1">
    <citation type="journal article" date="2019" name="Nat. Commun.">
        <title>The genome of broomcorn millet.</title>
        <authorList>
            <person name="Zou C."/>
            <person name="Miki D."/>
            <person name="Li D."/>
            <person name="Tang Q."/>
            <person name="Xiao L."/>
            <person name="Rajput S."/>
            <person name="Deng P."/>
            <person name="Jia W."/>
            <person name="Huang R."/>
            <person name="Zhang M."/>
            <person name="Sun Y."/>
            <person name="Hu J."/>
            <person name="Fu X."/>
            <person name="Schnable P.S."/>
            <person name="Li F."/>
            <person name="Zhang H."/>
            <person name="Feng B."/>
            <person name="Zhu X."/>
            <person name="Liu R."/>
            <person name="Schnable J.C."/>
            <person name="Zhu J.-K."/>
            <person name="Zhang H."/>
        </authorList>
    </citation>
    <scope>NUCLEOTIDE SEQUENCE [LARGE SCALE GENOMIC DNA]</scope>
</reference>
<gene>
    <name evidence="2" type="ORF">C2845_PM16G03360</name>
</gene>
<evidence type="ECO:0000313" key="2">
    <source>
        <dbReference type="EMBL" id="RLM66182.1"/>
    </source>
</evidence>
<protein>
    <submittedName>
        <fullName evidence="2">Translation initiation factor IF-2-like</fullName>
    </submittedName>
</protein>
<dbReference type="Proteomes" id="UP000275267">
    <property type="component" value="Unassembled WGS sequence"/>
</dbReference>
<dbReference type="GO" id="GO:0003743">
    <property type="term" value="F:translation initiation factor activity"/>
    <property type="evidence" value="ECO:0007669"/>
    <property type="project" value="UniProtKB-KW"/>
</dbReference>
<dbReference type="AlphaFoldDB" id="A0A3L6PWZ7"/>
<evidence type="ECO:0000256" key="1">
    <source>
        <dbReference type="SAM" id="MobiDB-lite"/>
    </source>
</evidence>
<feature type="region of interest" description="Disordered" evidence="1">
    <location>
        <begin position="1"/>
        <end position="36"/>
    </location>
</feature>
<accession>A0A3L6PWZ7</accession>
<comment type="caution">
    <text evidence="2">The sequence shown here is derived from an EMBL/GenBank/DDBJ whole genome shotgun (WGS) entry which is preliminary data.</text>
</comment>
<sequence>MPDSLPKVEAQTARLPKVADASAAGRTGEEMAQEEPLLTSDAAALYEEPAREETPLREAVAIVHEEALAADEEAAAAAMAMMVPQEVCDDLPARGGFHHDVDSQDPIAAILSFGCEMEEKEWRNISDALSATLGVLRDVAAPACQEMVARRRLERELGEAKNTLLKESDDHDTLRPSVGLVLDDLEMTSKEGTSSIMTQVINIMDRARGMVRRALHLGVQRSFMIARSHYENINLQAMSQGFTPGYDDAKQVLAASREEEVISKE</sequence>
<name>A0A3L6PWZ7_PANMI</name>
<dbReference type="EMBL" id="PQIB02000015">
    <property type="protein sequence ID" value="RLM66182.1"/>
    <property type="molecule type" value="Genomic_DNA"/>
</dbReference>
<organism evidence="2 3">
    <name type="scientific">Panicum miliaceum</name>
    <name type="common">Proso millet</name>
    <name type="synonym">Broomcorn millet</name>
    <dbReference type="NCBI Taxonomy" id="4540"/>
    <lineage>
        <taxon>Eukaryota</taxon>
        <taxon>Viridiplantae</taxon>
        <taxon>Streptophyta</taxon>
        <taxon>Embryophyta</taxon>
        <taxon>Tracheophyta</taxon>
        <taxon>Spermatophyta</taxon>
        <taxon>Magnoliopsida</taxon>
        <taxon>Liliopsida</taxon>
        <taxon>Poales</taxon>
        <taxon>Poaceae</taxon>
        <taxon>PACMAD clade</taxon>
        <taxon>Panicoideae</taxon>
        <taxon>Panicodae</taxon>
        <taxon>Paniceae</taxon>
        <taxon>Panicinae</taxon>
        <taxon>Panicum</taxon>
        <taxon>Panicum sect. Panicum</taxon>
    </lineage>
</organism>
<evidence type="ECO:0000313" key="3">
    <source>
        <dbReference type="Proteomes" id="UP000275267"/>
    </source>
</evidence>